<dbReference type="EMBL" id="JBHSMQ010000004">
    <property type="protein sequence ID" value="MFC5455958.1"/>
    <property type="molecule type" value="Genomic_DNA"/>
</dbReference>
<feature type="transmembrane region" description="Helical" evidence="2">
    <location>
        <begin position="6"/>
        <end position="24"/>
    </location>
</feature>
<evidence type="ECO:0000313" key="4">
    <source>
        <dbReference type="Proteomes" id="UP001596052"/>
    </source>
</evidence>
<gene>
    <name evidence="3" type="ORF">ACFQDI_13925</name>
</gene>
<dbReference type="RefSeq" id="WP_377167644.1">
    <property type="nucleotide sequence ID" value="NZ_JBHSMQ010000004.1"/>
</dbReference>
<keyword evidence="2" id="KW-1133">Transmembrane helix</keyword>
<feature type="region of interest" description="Disordered" evidence="1">
    <location>
        <begin position="62"/>
        <end position="87"/>
    </location>
</feature>
<accession>A0ABW0KR56</accession>
<feature type="transmembrane region" description="Helical" evidence="2">
    <location>
        <begin position="36"/>
        <end position="56"/>
    </location>
</feature>
<keyword evidence="2" id="KW-0812">Transmembrane</keyword>
<evidence type="ECO:0000313" key="3">
    <source>
        <dbReference type="EMBL" id="MFC5455958.1"/>
    </source>
</evidence>
<comment type="caution">
    <text evidence="3">The sequence shown here is derived from an EMBL/GenBank/DDBJ whole genome shotgun (WGS) entry which is preliminary data.</text>
</comment>
<keyword evidence="4" id="KW-1185">Reference proteome</keyword>
<protein>
    <submittedName>
        <fullName evidence="3">Uncharacterized protein</fullName>
    </submittedName>
</protein>
<name>A0ABW0KR56_9BACT</name>
<dbReference type="Proteomes" id="UP001596052">
    <property type="component" value="Unassembled WGS sequence"/>
</dbReference>
<proteinExistence type="predicted"/>
<keyword evidence="2" id="KW-0472">Membrane</keyword>
<evidence type="ECO:0000256" key="2">
    <source>
        <dbReference type="SAM" id="Phobius"/>
    </source>
</evidence>
<sequence>MSSGHLLVLGASVIWILFCMRFWYAIDQEHTWQRRFIAIGAGVGGGMIYLIGMMMLQMLKEPDSHPAEGGSSEIRVSPGRQLDETKQ</sequence>
<organism evidence="3 4">
    <name type="scientific">Prosthecobacter fluviatilis</name>
    <dbReference type="NCBI Taxonomy" id="445931"/>
    <lineage>
        <taxon>Bacteria</taxon>
        <taxon>Pseudomonadati</taxon>
        <taxon>Verrucomicrobiota</taxon>
        <taxon>Verrucomicrobiia</taxon>
        <taxon>Verrucomicrobiales</taxon>
        <taxon>Verrucomicrobiaceae</taxon>
        <taxon>Prosthecobacter</taxon>
    </lineage>
</organism>
<evidence type="ECO:0000256" key="1">
    <source>
        <dbReference type="SAM" id="MobiDB-lite"/>
    </source>
</evidence>
<reference evidence="4" key="1">
    <citation type="journal article" date="2019" name="Int. J. Syst. Evol. Microbiol.">
        <title>The Global Catalogue of Microorganisms (GCM) 10K type strain sequencing project: providing services to taxonomists for standard genome sequencing and annotation.</title>
        <authorList>
            <consortium name="The Broad Institute Genomics Platform"/>
            <consortium name="The Broad Institute Genome Sequencing Center for Infectious Disease"/>
            <person name="Wu L."/>
            <person name="Ma J."/>
        </authorList>
    </citation>
    <scope>NUCLEOTIDE SEQUENCE [LARGE SCALE GENOMIC DNA]</scope>
    <source>
        <strain evidence="4">CGMCC 4.1469</strain>
    </source>
</reference>